<protein>
    <recommendedName>
        <fullName evidence="2">F-box domain-containing protein</fullName>
    </recommendedName>
</protein>
<dbReference type="CDD" id="cd09917">
    <property type="entry name" value="F-box_SF"/>
    <property type="match status" value="1"/>
</dbReference>
<feature type="region of interest" description="Disordered" evidence="1">
    <location>
        <begin position="24"/>
        <end position="51"/>
    </location>
</feature>
<dbReference type="EMBL" id="JACEFO010000191">
    <property type="protein sequence ID" value="KAF8776722.1"/>
    <property type="molecule type" value="Genomic_DNA"/>
</dbReference>
<organism evidence="3 4">
    <name type="scientific">Digitaria exilis</name>
    <dbReference type="NCBI Taxonomy" id="1010633"/>
    <lineage>
        <taxon>Eukaryota</taxon>
        <taxon>Viridiplantae</taxon>
        <taxon>Streptophyta</taxon>
        <taxon>Embryophyta</taxon>
        <taxon>Tracheophyta</taxon>
        <taxon>Spermatophyta</taxon>
        <taxon>Magnoliopsida</taxon>
        <taxon>Liliopsida</taxon>
        <taxon>Poales</taxon>
        <taxon>Poaceae</taxon>
        <taxon>PACMAD clade</taxon>
        <taxon>Panicoideae</taxon>
        <taxon>Panicodae</taxon>
        <taxon>Paniceae</taxon>
        <taxon>Anthephorinae</taxon>
        <taxon>Digitaria</taxon>
    </lineage>
</organism>
<dbReference type="AlphaFoldDB" id="A0A835KUV0"/>
<dbReference type="InterPro" id="IPR036047">
    <property type="entry name" value="F-box-like_dom_sf"/>
</dbReference>
<feature type="domain" description="F-box" evidence="2">
    <location>
        <begin position="60"/>
        <end position="93"/>
    </location>
</feature>
<evidence type="ECO:0000313" key="3">
    <source>
        <dbReference type="EMBL" id="KAF8776722.1"/>
    </source>
</evidence>
<dbReference type="PANTHER" id="PTHR33207">
    <property type="entry name" value="F-BOX DOMAIN CONTAINING PROTEIN-RELATED"/>
    <property type="match status" value="1"/>
</dbReference>
<dbReference type="SUPFAM" id="SSF81383">
    <property type="entry name" value="F-box domain"/>
    <property type="match status" value="1"/>
</dbReference>
<dbReference type="InterPro" id="IPR001810">
    <property type="entry name" value="F-box_dom"/>
</dbReference>
<comment type="caution">
    <text evidence="3">The sequence shown here is derived from an EMBL/GenBank/DDBJ whole genome shotgun (WGS) entry which is preliminary data.</text>
</comment>
<proteinExistence type="predicted"/>
<sequence>MALQIKLQRGMISPIRPSLLLMGQEDSRRRRHQSRSTSPDYSHAGANQHRRPRRRLHELILLHITSPVSILRAGATCRRWRRLISNTSFLRRLPPSLRSPYVVGYYYAFLAAGRDSRGDRRRRRLRPPPRSSYSFVLPTGYDAHTMNLTDCRGGLLAFVRYHSSEASPRRRRRRRHATCSQWEVVVERTANLCHLASSLTDLTWSFFETEEGVPAGCVAMGERWVITVDVDTMELRRDGPEWNWCSRRPLPYELPWPPPIRRTCGCNKST</sequence>
<keyword evidence="4" id="KW-1185">Reference proteome</keyword>
<evidence type="ECO:0000259" key="2">
    <source>
        <dbReference type="Pfam" id="PF12937"/>
    </source>
</evidence>
<dbReference type="Proteomes" id="UP000636709">
    <property type="component" value="Unassembled WGS sequence"/>
</dbReference>
<gene>
    <name evidence="3" type="ORF">HU200_003454</name>
</gene>
<accession>A0A835KUV0</accession>
<reference evidence="3" key="1">
    <citation type="submission" date="2020-07" db="EMBL/GenBank/DDBJ databases">
        <title>Genome sequence and genetic diversity analysis of an under-domesticated orphan crop, white fonio (Digitaria exilis).</title>
        <authorList>
            <person name="Bennetzen J.L."/>
            <person name="Chen S."/>
            <person name="Ma X."/>
            <person name="Wang X."/>
            <person name="Yssel A.E.J."/>
            <person name="Chaluvadi S.R."/>
            <person name="Johnson M."/>
            <person name="Gangashetty P."/>
            <person name="Hamidou F."/>
            <person name="Sanogo M.D."/>
            <person name="Zwaenepoel A."/>
            <person name="Wallace J."/>
            <person name="Van De Peer Y."/>
            <person name="Van Deynze A."/>
        </authorList>
    </citation>
    <scope>NUCLEOTIDE SEQUENCE</scope>
    <source>
        <tissue evidence="3">Leaves</tissue>
    </source>
</reference>
<dbReference type="Pfam" id="PF12937">
    <property type="entry name" value="F-box-like"/>
    <property type="match status" value="1"/>
</dbReference>
<evidence type="ECO:0000256" key="1">
    <source>
        <dbReference type="SAM" id="MobiDB-lite"/>
    </source>
</evidence>
<evidence type="ECO:0000313" key="4">
    <source>
        <dbReference type="Proteomes" id="UP000636709"/>
    </source>
</evidence>
<name>A0A835KUV0_9POAL</name>